<dbReference type="AlphaFoldDB" id="A0A653CAN8"/>
<accession>A0A653CAN8</accession>
<evidence type="ECO:0000313" key="2">
    <source>
        <dbReference type="Proteomes" id="UP000410492"/>
    </source>
</evidence>
<sequence length="64" mass="7562">IFQLCIHLFTNFRTSYTVTVLHTLLDFASTDSTYHFTVAVIHAATMLCIEITRHRYSFYTVYYC</sequence>
<feature type="non-terminal residue" evidence="1">
    <location>
        <position position="1"/>
    </location>
</feature>
<dbReference type="EMBL" id="CAACVG010007251">
    <property type="protein sequence ID" value="VEN44474.1"/>
    <property type="molecule type" value="Genomic_DNA"/>
</dbReference>
<keyword evidence="2" id="KW-1185">Reference proteome</keyword>
<name>A0A653CAN8_CALMS</name>
<gene>
    <name evidence="1" type="ORF">CALMAC_LOCUS7242</name>
</gene>
<organism evidence="1 2">
    <name type="scientific">Callosobruchus maculatus</name>
    <name type="common">Southern cowpea weevil</name>
    <name type="synonym">Pulse bruchid</name>
    <dbReference type="NCBI Taxonomy" id="64391"/>
    <lineage>
        <taxon>Eukaryota</taxon>
        <taxon>Metazoa</taxon>
        <taxon>Ecdysozoa</taxon>
        <taxon>Arthropoda</taxon>
        <taxon>Hexapoda</taxon>
        <taxon>Insecta</taxon>
        <taxon>Pterygota</taxon>
        <taxon>Neoptera</taxon>
        <taxon>Endopterygota</taxon>
        <taxon>Coleoptera</taxon>
        <taxon>Polyphaga</taxon>
        <taxon>Cucujiformia</taxon>
        <taxon>Chrysomeloidea</taxon>
        <taxon>Chrysomelidae</taxon>
        <taxon>Bruchinae</taxon>
        <taxon>Bruchini</taxon>
        <taxon>Callosobruchus</taxon>
    </lineage>
</organism>
<protein>
    <submittedName>
        <fullName evidence="1">Uncharacterized protein</fullName>
    </submittedName>
</protein>
<evidence type="ECO:0000313" key="1">
    <source>
        <dbReference type="EMBL" id="VEN44474.1"/>
    </source>
</evidence>
<reference evidence="1 2" key="1">
    <citation type="submission" date="2019-01" db="EMBL/GenBank/DDBJ databases">
        <authorList>
            <person name="Sayadi A."/>
        </authorList>
    </citation>
    <scope>NUCLEOTIDE SEQUENCE [LARGE SCALE GENOMIC DNA]</scope>
</reference>
<dbReference type="OrthoDB" id="6802680at2759"/>
<dbReference type="Proteomes" id="UP000410492">
    <property type="component" value="Unassembled WGS sequence"/>
</dbReference>
<proteinExistence type="predicted"/>